<dbReference type="EMBL" id="JACIDK010000006">
    <property type="protein sequence ID" value="MBB3893031.1"/>
    <property type="molecule type" value="Genomic_DNA"/>
</dbReference>
<evidence type="ECO:0000259" key="2">
    <source>
        <dbReference type="Pfam" id="PF13474"/>
    </source>
</evidence>
<dbReference type="InterPro" id="IPR032710">
    <property type="entry name" value="NTF2-like_dom_sf"/>
</dbReference>
<dbReference type="Proteomes" id="UP000530564">
    <property type="component" value="Unassembled WGS sequence"/>
</dbReference>
<dbReference type="Pfam" id="PF13474">
    <property type="entry name" value="SnoaL_3"/>
    <property type="match status" value="1"/>
</dbReference>
<protein>
    <submittedName>
        <fullName evidence="3">Ketosteroid isomerase-like protein</fullName>
    </submittedName>
</protein>
<organism evidence="3 4">
    <name type="scientific">Phenylobacterium haematophilum</name>
    <dbReference type="NCBI Taxonomy" id="98513"/>
    <lineage>
        <taxon>Bacteria</taxon>
        <taxon>Pseudomonadati</taxon>
        <taxon>Pseudomonadota</taxon>
        <taxon>Alphaproteobacteria</taxon>
        <taxon>Caulobacterales</taxon>
        <taxon>Caulobacteraceae</taxon>
        <taxon>Phenylobacterium</taxon>
    </lineage>
</organism>
<keyword evidence="4" id="KW-1185">Reference proteome</keyword>
<comment type="caution">
    <text evidence="3">The sequence shown here is derived from an EMBL/GenBank/DDBJ whole genome shotgun (WGS) entry which is preliminary data.</text>
</comment>
<proteinExistence type="predicted"/>
<dbReference type="GO" id="GO:0016853">
    <property type="term" value="F:isomerase activity"/>
    <property type="evidence" value="ECO:0007669"/>
    <property type="project" value="UniProtKB-KW"/>
</dbReference>
<feature type="domain" description="SnoaL-like" evidence="2">
    <location>
        <begin position="33"/>
        <end position="150"/>
    </location>
</feature>
<name>A0A840A6C0_9CAUL</name>
<keyword evidence="1" id="KW-0732">Signal</keyword>
<keyword evidence="3" id="KW-0413">Isomerase</keyword>
<dbReference type="RefSeq" id="WP_183776062.1">
    <property type="nucleotide sequence ID" value="NZ_JACIDK010000006.1"/>
</dbReference>
<evidence type="ECO:0000313" key="3">
    <source>
        <dbReference type="EMBL" id="MBB3893031.1"/>
    </source>
</evidence>
<feature type="signal peptide" evidence="1">
    <location>
        <begin position="1"/>
        <end position="20"/>
    </location>
</feature>
<accession>A0A840A6C0</accession>
<evidence type="ECO:0000256" key="1">
    <source>
        <dbReference type="SAM" id="SignalP"/>
    </source>
</evidence>
<dbReference type="AlphaFoldDB" id="A0A840A6C0"/>
<sequence>MQHHHLAAVAVLAIAAPASAQTPAAQVSTSEARNVLDAFTAALQQREIRELARLFTPDAAILEGGRYEGPIGQYLDHHLGPELAAFDSFEIKNRKVDIQILGEVAWAREEYDYVIRAKGRQGVVERRGVSTAVLVRRAGAWRIAQLHLSSRAP</sequence>
<reference evidence="3 4" key="1">
    <citation type="submission" date="2020-08" db="EMBL/GenBank/DDBJ databases">
        <title>Genomic Encyclopedia of Type Strains, Phase IV (KMG-IV): sequencing the most valuable type-strain genomes for metagenomic binning, comparative biology and taxonomic classification.</title>
        <authorList>
            <person name="Goeker M."/>
        </authorList>
    </citation>
    <scope>NUCLEOTIDE SEQUENCE [LARGE SCALE GENOMIC DNA]</scope>
    <source>
        <strain evidence="3 4">DSM 21793</strain>
    </source>
</reference>
<feature type="chain" id="PRO_5032690462" evidence="1">
    <location>
        <begin position="21"/>
        <end position="153"/>
    </location>
</feature>
<dbReference type="SUPFAM" id="SSF54427">
    <property type="entry name" value="NTF2-like"/>
    <property type="match status" value="1"/>
</dbReference>
<gene>
    <name evidence="3" type="ORF">GGQ61_003769</name>
</gene>
<evidence type="ECO:0000313" key="4">
    <source>
        <dbReference type="Proteomes" id="UP000530564"/>
    </source>
</evidence>
<dbReference type="InterPro" id="IPR037401">
    <property type="entry name" value="SnoaL-like"/>
</dbReference>
<dbReference type="Gene3D" id="3.10.450.50">
    <property type="match status" value="1"/>
</dbReference>